<feature type="transmembrane region" description="Helical" evidence="1">
    <location>
        <begin position="94"/>
        <end position="111"/>
    </location>
</feature>
<dbReference type="AlphaFoldDB" id="A0A3E1Y610"/>
<feature type="transmembrane region" description="Helical" evidence="1">
    <location>
        <begin position="22"/>
        <end position="45"/>
    </location>
</feature>
<proteinExistence type="predicted"/>
<evidence type="ECO:0000313" key="2">
    <source>
        <dbReference type="EMBL" id="RFS20176.1"/>
    </source>
</evidence>
<organism evidence="2 3">
    <name type="scientific">Chitinophaga silvatica</name>
    <dbReference type="NCBI Taxonomy" id="2282649"/>
    <lineage>
        <taxon>Bacteria</taxon>
        <taxon>Pseudomonadati</taxon>
        <taxon>Bacteroidota</taxon>
        <taxon>Chitinophagia</taxon>
        <taxon>Chitinophagales</taxon>
        <taxon>Chitinophagaceae</taxon>
        <taxon>Chitinophaga</taxon>
    </lineage>
</organism>
<accession>A0A3E1Y610</accession>
<feature type="transmembrane region" description="Helical" evidence="1">
    <location>
        <begin position="57"/>
        <end position="82"/>
    </location>
</feature>
<keyword evidence="1" id="KW-0472">Membrane</keyword>
<dbReference type="RefSeq" id="WP_116977738.1">
    <property type="nucleotide sequence ID" value="NZ_QPMM01000011.1"/>
</dbReference>
<name>A0A3E1Y610_9BACT</name>
<evidence type="ECO:0000256" key="1">
    <source>
        <dbReference type="SAM" id="Phobius"/>
    </source>
</evidence>
<protein>
    <submittedName>
        <fullName evidence="2">Uncharacterized protein</fullName>
    </submittedName>
</protein>
<gene>
    <name evidence="2" type="ORF">DVR12_20900</name>
</gene>
<evidence type="ECO:0000313" key="3">
    <source>
        <dbReference type="Proteomes" id="UP000260644"/>
    </source>
</evidence>
<dbReference type="EMBL" id="QPMM01000011">
    <property type="protein sequence ID" value="RFS20176.1"/>
    <property type="molecule type" value="Genomic_DNA"/>
</dbReference>
<comment type="caution">
    <text evidence="2">The sequence shown here is derived from an EMBL/GenBank/DDBJ whole genome shotgun (WGS) entry which is preliminary data.</text>
</comment>
<sequence length="158" mass="17753">MTQDSSIFIETIKVRRLAILPLWLKIYLGVIAVVSIIFILGSTNILLGSRNSSEGQVFFSVGVSICEYVTGIAFFLVALLILAEAKYAIRAMNILIVAKLLVCLFYLYLMLIWTTPFIIVFALIIFPVLLNVIVLIAFARQRNKWENEAVKKSEATGY</sequence>
<feature type="transmembrane region" description="Helical" evidence="1">
    <location>
        <begin position="117"/>
        <end position="138"/>
    </location>
</feature>
<keyword evidence="1" id="KW-0812">Transmembrane</keyword>
<reference evidence="2 3" key="1">
    <citation type="submission" date="2018-07" db="EMBL/GenBank/DDBJ databases">
        <title>Chitinophaga K2CV101002-2 sp. nov., isolated from a monsoon evergreen broad-leaved forest soil.</title>
        <authorList>
            <person name="Lv Y."/>
        </authorList>
    </citation>
    <scope>NUCLEOTIDE SEQUENCE [LARGE SCALE GENOMIC DNA]</scope>
    <source>
        <strain evidence="2 3">GDMCC 1.1288</strain>
    </source>
</reference>
<keyword evidence="3" id="KW-1185">Reference proteome</keyword>
<keyword evidence="1" id="KW-1133">Transmembrane helix</keyword>
<dbReference type="Proteomes" id="UP000260644">
    <property type="component" value="Unassembled WGS sequence"/>
</dbReference>